<comment type="caution">
    <text evidence="1">The sequence shown here is derived from an EMBL/GenBank/DDBJ whole genome shotgun (WGS) entry which is preliminary data.</text>
</comment>
<proteinExistence type="predicted"/>
<evidence type="ECO:0000313" key="1">
    <source>
        <dbReference type="EMBL" id="KPY38636.1"/>
    </source>
</evidence>
<sequence length="65" mass="7026">MSLKSAHSPVAHQLRTGTSVNEMQREDFLALAAALRQFNAYEAQVSMVVAAAQAGGDYRESRASE</sequence>
<evidence type="ECO:0000313" key="2">
    <source>
        <dbReference type="Proteomes" id="UP000050562"/>
    </source>
</evidence>
<reference evidence="1 2" key="1">
    <citation type="submission" date="2015-09" db="EMBL/GenBank/DDBJ databases">
        <title>Genome announcement of multiple Pseudomonas syringae strains.</title>
        <authorList>
            <person name="Thakur S."/>
            <person name="Wang P.W."/>
            <person name="Gong Y."/>
            <person name="Weir B.S."/>
            <person name="Guttman D.S."/>
        </authorList>
    </citation>
    <scope>NUCLEOTIDE SEQUENCE [LARGE SCALE GENOMIC DNA]</scope>
    <source>
        <strain evidence="1 2">ICMP3956</strain>
    </source>
</reference>
<protein>
    <submittedName>
        <fullName evidence="1">Uncharacterized protein</fullName>
    </submittedName>
</protein>
<dbReference type="AlphaFoldDB" id="A0A0P9XZG2"/>
<dbReference type="Proteomes" id="UP000050562">
    <property type="component" value="Unassembled WGS sequence"/>
</dbReference>
<organism evidence="1 2">
    <name type="scientific">Pseudomonas syringae pv. primulae</name>
    <dbReference type="NCBI Taxonomy" id="251707"/>
    <lineage>
        <taxon>Bacteria</taxon>
        <taxon>Pseudomonadati</taxon>
        <taxon>Pseudomonadota</taxon>
        <taxon>Gammaproteobacteria</taxon>
        <taxon>Pseudomonadales</taxon>
        <taxon>Pseudomonadaceae</taxon>
        <taxon>Pseudomonas</taxon>
    </lineage>
</organism>
<dbReference type="EMBL" id="LJRC01000088">
    <property type="protein sequence ID" value="KPY38636.1"/>
    <property type="molecule type" value="Genomic_DNA"/>
</dbReference>
<accession>A0A0P9XZG2</accession>
<name>A0A0P9XZG2_9PSED</name>
<dbReference type="RefSeq" id="WP_004886920.1">
    <property type="nucleotide sequence ID" value="NZ_LJRC01000088.1"/>
</dbReference>
<gene>
    <name evidence="1" type="ORF">ALO52_02758</name>
</gene>
<dbReference type="PATRIC" id="fig|251707.3.peg.3656"/>